<gene>
    <name evidence="2" type="ORF">K505DRAFT_101638</name>
</gene>
<proteinExistence type="predicted"/>
<evidence type="ECO:0000256" key="1">
    <source>
        <dbReference type="SAM" id="SignalP"/>
    </source>
</evidence>
<keyword evidence="1" id="KW-0732">Signal</keyword>
<sequence length="154" mass="16453">MRVITLLPLAALAFALPTPDAKPDSTTVEIENIAGPIGSWHGIGKRVPEVDVDASNSAGQHGTWFKREAAVNVEAVNSPGRTRGSWIRRDAKAKPVNLAVYNAPGPKGSWLKREAAVNVEAVNSPGRTRGSWIRRDAEAEPVNLEVYNAPGPKG</sequence>
<feature type="non-terminal residue" evidence="2">
    <location>
        <position position="154"/>
    </location>
</feature>
<accession>A0A6A6WY44</accession>
<evidence type="ECO:0000313" key="3">
    <source>
        <dbReference type="Proteomes" id="UP000799757"/>
    </source>
</evidence>
<organism evidence="2 3">
    <name type="scientific">Melanomma pulvis-pyrius CBS 109.77</name>
    <dbReference type="NCBI Taxonomy" id="1314802"/>
    <lineage>
        <taxon>Eukaryota</taxon>
        <taxon>Fungi</taxon>
        <taxon>Dikarya</taxon>
        <taxon>Ascomycota</taxon>
        <taxon>Pezizomycotina</taxon>
        <taxon>Dothideomycetes</taxon>
        <taxon>Pleosporomycetidae</taxon>
        <taxon>Pleosporales</taxon>
        <taxon>Melanommataceae</taxon>
        <taxon>Melanomma</taxon>
    </lineage>
</organism>
<feature type="signal peptide" evidence="1">
    <location>
        <begin position="1"/>
        <end position="15"/>
    </location>
</feature>
<dbReference type="Proteomes" id="UP000799757">
    <property type="component" value="Unassembled WGS sequence"/>
</dbReference>
<keyword evidence="3" id="KW-1185">Reference proteome</keyword>
<evidence type="ECO:0000313" key="2">
    <source>
        <dbReference type="EMBL" id="KAF2788875.1"/>
    </source>
</evidence>
<dbReference type="EMBL" id="MU002180">
    <property type="protein sequence ID" value="KAF2788875.1"/>
    <property type="molecule type" value="Genomic_DNA"/>
</dbReference>
<feature type="chain" id="PRO_5025588509" evidence="1">
    <location>
        <begin position="16"/>
        <end position="154"/>
    </location>
</feature>
<dbReference type="AlphaFoldDB" id="A0A6A6WY44"/>
<protein>
    <submittedName>
        <fullName evidence="2">Uncharacterized protein</fullName>
    </submittedName>
</protein>
<name>A0A6A6WY44_9PLEO</name>
<reference evidence="2" key="1">
    <citation type="journal article" date="2020" name="Stud. Mycol.">
        <title>101 Dothideomycetes genomes: a test case for predicting lifestyles and emergence of pathogens.</title>
        <authorList>
            <person name="Haridas S."/>
            <person name="Albert R."/>
            <person name="Binder M."/>
            <person name="Bloem J."/>
            <person name="Labutti K."/>
            <person name="Salamov A."/>
            <person name="Andreopoulos B."/>
            <person name="Baker S."/>
            <person name="Barry K."/>
            <person name="Bills G."/>
            <person name="Bluhm B."/>
            <person name="Cannon C."/>
            <person name="Castanera R."/>
            <person name="Culley D."/>
            <person name="Daum C."/>
            <person name="Ezra D."/>
            <person name="Gonzalez J."/>
            <person name="Henrissat B."/>
            <person name="Kuo A."/>
            <person name="Liang C."/>
            <person name="Lipzen A."/>
            <person name="Lutzoni F."/>
            <person name="Magnuson J."/>
            <person name="Mondo S."/>
            <person name="Nolan M."/>
            <person name="Ohm R."/>
            <person name="Pangilinan J."/>
            <person name="Park H.-J."/>
            <person name="Ramirez L."/>
            <person name="Alfaro M."/>
            <person name="Sun H."/>
            <person name="Tritt A."/>
            <person name="Yoshinaga Y."/>
            <person name="Zwiers L.-H."/>
            <person name="Turgeon B."/>
            <person name="Goodwin S."/>
            <person name="Spatafora J."/>
            <person name="Crous P."/>
            <person name="Grigoriev I."/>
        </authorList>
    </citation>
    <scope>NUCLEOTIDE SEQUENCE</scope>
    <source>
        <strain evidence="2">CBS 109.77</strain>
    </source>
</reference>